<dbReference type="SUPFAM" id="SSF52172">
    <property type="entry name" value="CheY-like"/>
    <property type="match status" value="1"/>
</dbReference>
<dbReference type="InterPro" id="IPR011006">
    <property type="entry name" value="CheY-like_superfamily"/>
</dbReference>
<dbReference type="PANTHER" id="PTHR44520:SF2">
    <property type="entry name" value="RESPONSE REGULATOR RCP1"/>
    <property type="match status" value="1"/>
</dbReference>
<feature type="modified residue" description="4-aspartylphosphate" evidence="1">
    <location>
        <position position="63"/>
    </location>
</feature>
<comment type="caution">
    <text evidence="3">The sequence shown here is derived from an EMBL/GenBank/DDBJ whole genome shotgun (WGS) entry which is preliminary data.</text>
</comment>
<accession>A0A1H3U732</accession>
<reference evidence="3 4" key="1">
    <citation type="submission" date="2016-10" db="EMBL/GenBank/DDBJ databases">
        <authorList>
            <person name="Varghese N."/>
            <person name="Submissions S."/>
        </authorList>
    </citation>
    <scope>NUCLEOTIDE SEQUENCE [LARGE SCALE GENOMIC DNA]</scope>
    <source>
        <strain evidence="3 4">DSM 17997</strain>
    </source>
</reference>
<organism evidence="3 4">
    <name type="scientific">Rhodonellum ikkaensis</name>
    <dbReference type="NCBI Taxonomy" id="336829"/>
    <lineage>
        <taxon>Bacteria</taxon>
        <taxon>Pseudomonadati</taxon>
        <taxon>Bacteroidota</taxon>
        <taxon>Cytophagia</taxon>
        <taxon>Cytophagales</taxon>
        <taxon>Cytophagaceae</taxon>
        <taxon>Rhodonellum</taxon>
    </lineage>
</organism>
<keyword evidence="4" id="KW-1185">Reference proteome</keyword>
<dbReference type="InterPro" id="IPR001789">
    <property type="entry name" value="Sig_transdc_resp-reg_receiver"/>
</dbReference>
<dbReference type="Proteomes" id="UP000199663">
    <property type="component" value="Unassembled WGS sequence"/>
</dbReference>
<dbReference type="Gene3D" id="3.40.50.2300">
    <property type="match status" value="1"/>
</dbReference>
<dbReference type="RefSeq" id="WP_019597859.1">
    <property type="nucleotide sequence ID" value="NZ_FNQC01000033.1"/>
</dbReference>
<keyword evidence="1" id="KW-0597">Phosphoprotein</keyword>
<dbReference type="SMART" id="SM00448">
    <property type="entry name" value="REC"/>
    <property type="match status" value="1"/>
</dbReference>
<proteinExistence type="predicted"/>
<dbReference type="InterPro" id="IPR052893">
    <property type="entry name" value="TCS_response_regulator"/>
</dbReference>
<evidence type="ECO:0000259" key="2">
    <source>
        <dbReference type="PROSITE" id="PS50110"/>
    </source>
</evidence>
<protein>
    <submittedName>
        <fullName evidence="3">CheY chemotaxis protein or a CheY-like REC (Receiver) domain</fullName>
    </submittedName>
</protein>
<evidence type="ECO:0000313" key="4">
    <source>
        <dbReference type="Proteomes" id="UP000199663"/>
    </source>
</evidence>
<evidence type="ECO:0000256" key="1">
    <source>
        <dbReference type="PROSITE-ProRule" id="PRU00169"/>
    </source>
</evidence>
<dbReference type="Pfam" id="PF00072">
    <property type="entry name" value="Response_reg"/>
    <property type="match status" value="1"/>
</dbReference>
<gene>
    <name evidence="3" type="ORF">SAMN05444412_13312</name>
</gene>
<dbReference type="PROSITE" id="PS50110">
    <property type="entry name" value="RESPONSE_REGULATORY"/>
    <property type="match status" value="1"/>
</dbReference>
<name>A0A1H3U732_9BACT</name>
<sequence>MKKLIILLVEDNKEDAFLIREAMEEQAFLKELYHVMNGAEAINFLKKETPFEKVKMPDLILMDINMPIMDGHEALQKIKSMSELKHIPILMLTTSSRKEDIMKAYKEQSSSYIVKPDDIYGLDSLAETLKNYWNNTVRLPGKET</sequence>
<feature type="domain" description="Response regulatory" evidence="2">
    <location>
        <begin position="5"/>
        <end position="130"/>
    </location>
</feature>
<dbReference type="CDD" id="cd17557">
    <property type="entry name" value="REC_Rcp-like"/>
    <property type="match status" value="1"/>
</dbReference>
<dbReference type="PANTHER" id="PTHR44520">
    <property type="entry name" value="RESPONSE REGULATOR RCP1-RELATED"/>
    <property type="match status" value="1"/>
</dbReference>
<evidence type="ECO:0000313" key="3">
    <source>
        <dbReference type="EMBL" id="SDZ58230.1"/>
    </source>
</evidence>
<dbReference type="EMBL" id="FNQC01000033">
    <property type="protein sequence ID" value="SDZ58230.1"/>
    <property type="molecule type" value="Genomic_DNA"/>
</dbReference>